<dbReference type="InterPro" id="IPR011989">
    <property type="entry name" value="ARM-like"/>
</dbReference>
<gene>
    <name evidence="1" type="ORF">NEZAVI_LOCUS11270</name>
</gene>
<sequence length="384" mass="43748">MNDIHIFCDIRVIICFKELLFNLTMGDEGADEVLKRVRDNSHAERIKRRKEMYRKQRQLTSELSRIELTKEFSEEEVIKTARMICNGPSDSREQSLMDLKKAFILDQCHMVSFMKVEGALHALVGYLMSKKPVEQLLAAECCSNLAMGDSKTCFKLAKSASPYLITILQGLNYNLMNVCIISLFNLSGSGEKICDLLYSQGIFNALLRTMSIPELRDNTIKTLISFTKTGSKILVEADVKNLLNAVLPYFEMMDKVQWLVYQLTPFSYVNPFLLQNDVHSRILTLLSSHRQIRIDNILAVTSLVRIMGNLIPDPEGITACMLLRRWETTCEVFKFFLTLNFPHLGKEIHWVLANIVHHRNPRVQTQLVGVDVSWAILGIASPGS</sequence>
<evidence type="ECO:0000313" key="2">
    <source>
        <dbReference type="Proteomes" id="UP001152798"/>
    </source>
</evidence>
<dbReference type="Gene3D" id="1.25.10.10">
    <property type="entry name" value="Leucine-rich Repeat Variant"/>
    <property type="match status" value="1"/>
</dbReference>
<dbReference type="OrthoDB" id="21522at2759"/>
<protein>
    <recommendedName>
        <fullName evidence="3">IBB domain-containing protein</fullName>
    </recommendedName>
</protein>
<name>A0A9P0HH80_NEZVI</name>
<dbReference type="SUPFAM" id="SSF48371">
    <property type="entry name" value="ARM repeat"/>
    <property type="match status" value="1"/>
</dbReference>
<dbReference type="EMBL" id="OV725081">
    <property type="protein sequence ID" value="CAH1402450.1"/>
    <property type="molecule type" value="Genomic_DNA"/>
</dbReference>
<evidence type="ECO:0008006" key="3">
    <source>
        <dbReference type="Google" id="ProtNLM"/>
    </source>
</evidence>
<accession>A0A9P0HH80</accession>
<dbReference type="PANTHER" id="PTHR16356">
    <property type="entry name" value="TRANSMEMBRANE AND COILED-COIL DOMAIN-CONTAINING PROTEIN 6 TMCO6"/>
    <property type="match status" value="1"/>
</dbReference>
<proteinExistence type="predicted"/>
<dbReference type="Proteomes" id="UP001152798">
    <property type="component" value="Chromosome 5"/>
</dbReference>
<evidence type="ECO:0000313" key="1">
    <source>
        <dbReference type="EMBL" id="CAH1402450.1"/>
    </source>
</evidence>
<dbReference type="InterPro" id="IPR016024">
    <property type="entry name" value="ARM-type_fold"/>
</dbReference>
<dbReference type="AlphaFoldDB" id="A0A9P0HH80"/>
<reference evidence="1" key="1">
    <citation type="submission" date="2022-01" db="EMBL/GenBank/DDBJ databases">
        <authorList>
            <person name="King R."/>
        </authorList>
    </citation>
    <scope>NUCLEOTIDE SEQUENCE</scope>
</reference>
<dbReference type="PANTHER" id="PTHR16356:SF1">
    <property type="entry name" value="TRANSMEMBRANE AND COILED-COIL DOMAIN-CONTAINING PROTEIN 6"/>
    <property type="match status" value="1"/>
</dbReference>
<organism evidence="1 2">
    <name type="scientific">Nezara viridula</name>
    <name type="common">Southern green stink bug</name>
    <name type="synonym">Cimex viridulus</name>
    <dbReference type="NCBI Taxonomy" id="85310"/>
    <lineage>
        <taxon>Eukaryota</taxon>
        <taxon>Metazoa</taxon>
        <taxon>Ecdysozoa</taxon>
        <taxon>Arthropoda</taxon>
        <taxon>Hexapoda</taxon>
        <taxon>Insecta</taxon>
        <taxon>Pterygota</taxon>
        <taxon>Neoptera</taxon>
        <taxon>Paraneoptera</taxon>
        <taxon>Hemiptera</taxon>
        <taxon>Heteroptera</taxon>
        <taxon>Panheteroptera</taxon>
        <taxon>Pentatomomorpha</taxon>
        <taxon>Pentatomoidea</taxon>
        <taxon>Pentatomidae</taxon>
        <taxon>Pentatominae</taxon>
        <taxon>Nezara</taxon>
    </lineage>
</organism>
<keyword evidence="2" id="KW-1185">Reference proteome</keyword>